<dbReference type="AlphaFoldDB" id="K0SAE1"/>
<protein>
    <submittedName>
        <fullName evidence="2">Uncharacterized protein</fullName>
    </submittedName>
</protein>
<gene>
    <name evidence="2" type="ORF">THAOC_21970</name>
</gene>
<dbReference type="EMBL" id="AGNL01026622">
    <property type="protein sequence ID" value="EJK57946.1"/>
    <property type="molecule type" value="Genomic_DNA"/>
</dbReference>
<reference evidence="2 3" key="1">
    <citation type="journal article" date="2012" name="Genome Biol.">
        <title>Genome and low-iron response of an oceanic diatom adapted to chronic iron limitation.</title>
        <authorList>
            <person name="Lommer M."/>
            <person name="Specht M."/>
            <person name="Roy A.S."/>
            <person name="Kraemer L."/>
            <person name="Andreson R."/>
            <person name="Gutowska M.A."/>
            <person name="Wolf J."/>
            <person name="Bergner S.V."/>
            <person name="Schilhabel M.B."/>
            <person name="Klostermeier U.C."/>
            <person name="Beiko R.G."/>
            <person name="Rosenstiel P."/>
            <person name="Hippler M."/>
            <person name="Laroche J."/>
        </authorList>
    </citation>
    <scope>NUCLEOTIDE SEQUENCE [LARGE SCALE GENOMIC DNA]</scope>
    <source>
        <strain evidence="2 3">CCMP1005</strain>
    </source>
</reference>
<evidence type="ECO:0000313" key="3">
    <source>
        <dbReference type="Proteomes" id="UP000266841"/>
    </source>
</evidence>
<keyword evidence="3" id="KW-1185">Reference proteome</keyword>
<feature type="region of interest" description="Disordered" evidence="1">
    <location>
        <begin position="1"/>
        <end position="27"/>
    </location>
</feature>
<comment type="caution">
    <text evidence="2">The sequence shown here is derived from an EMBL/GenBank/DDBJ whole genome shotgun (WGS) entry which is preliminary data.</text>
</comment>
<evidence type="ECO:0000313" key="2">
    <source>
        <dbReference type="EMBL" id="EJK57946.1"/>
    </source>
</evidence>
<proteinExistence type="predicted"/>
<dbReference type="Proteomes" id="UP000266841">
    <property type="component" value="Unassembled WGS sequence"/>
</dbReference>
<name>K0SAE1_THAOC</name>
<sequence length="226" mass="25059">MEDSRGAGWMASSTPFRLSHRPLPGPRETPTTAHPIFEYLQIGSLGQCLSIGLAAGAQNVKHPRGDHSATGNCHACLEGGLMKLQAYIHQADGIIPRIPECDADVFGSFVRHCIEEISLTKVGWLVRPPHNMTSAHVYYLTDLESEPTIAWQCFHAFFVKVYINEEWEYLRQCKVGARKSEQDEESRIAQVLESGMNVPTIQAELDGAPVPVDLTMEEFADAIPSR</sequence>
<accession>K0SAE1</accession>
<organism evidence="2 3">
    <name type="scientific">Thalassiosira oceanica</name>
    <name type="common">Marine diatom</name>
    <dbReference type="NCBI Taxonomy" id="159749"/>
    <lineage>
        <taxon>Eukaryota</taxon>
        <taxon>Sar</taxon>
        <taxon>Stramenopiles</taxon>
        <taxon>Ochrophyta</taxon>
        <taxon>Bacillariophyta</taxon>
        <taxon>Coscinodiscophyceae</taxon>
        <taxon>Thalassiosirophycidae</taxon>
        <taxon>Thalassiosirales</taxon>
        <taxon>Thalassiosiraceae</taxon>
        <taxon>Thalassiosira</taxon>
    </lineage>
</organism>
<evidence type="ECO:0000256" key="1">
    <source>
        <dbReference type="SAM" id="MobiDB-lite"/>
    </source>
</evidence>